<accession>A0ABW4E7C4</accession>
<protein>
    <recommendedName>
        <fullName evidence="3">Malectin domain-containing protein</fullName>
    </recommendedName>
</protein>
<name>A0ABW4E7C4_9LACO</name>
<comment type="caution">
    <text evidence="1">The sequence shown here is derived from an EMBL/GenBank/DDBJ whole genome shotgun (WGS) entry which is preliminary data.</text>
</comment>
<evidence type="ECO:0008006" key="3">
    <source>
        <dbReference type="Google" id="ProtNLM"/>
    </source>
</evidence>
<organism evidence="1 2">
    <name type="scientific">Lacticaseibacillus baoqingensis</name>
    <dbReference type="NCBI Taxonomy" id="2486013"/>
    <lineage>
        <taxon>Bacteria</taxon>
        <taxon>Bacillati</taxon>
        <taxon>Bacillota</taxon>
        <taxon>Bacilli</taxon>
        <taxon>Lactobacillales</taxon>
        <taxon>Lactobacillaceae</taxon>
        <taxon>Lacticaseibacillus</taxon>
    </lineage>
</organism>
<dbReference type="EMBL" id="JBHTON010000019">
    <property type="protein sequence ID" value="MFD1485041.1"/>
    <property type="molecule type" value="Genomic_DNA"/>
</dbReference>
<proteinExistence type="predicted"/>
<evidence type="ECO:0000313" key="2">
    <source>
        <dbReference type="Proteomes" id="UP001597252"/>
    </source>
</evidence>
<sequence length="429" mass="47127">MKRWRLVLMVWLGWLVWRGQPVHAQTFAGYDPVQGGMIFDPPEELYAAVGVKTQGLFMYSGPGSIPLTDRKQQESQDQIAVYDAANQLASVTSTFNQGVYSFVPTKPGDYRVELQFTWGAVVYRDSITVHVLEYLPTGLHANIDQHHLFNNVLTPVEWIDQAGRHFSMPIVTPTVNGASWPVGPFAFPSGTSATPVTRDITILGAVFLPNYQPARVYFGLADVTVKAGMPLTIDADYYQPKPGTTLTYSWQFIASASGNRSQIISKVPQLDVPVAWQQDGTLMVRLVYTDNETGAVVTIYSNNIKYHYEPAPKPTLYSGTLPAQHVSIADLITQDVKLPALLPEITLPAGDWQLTIAITAPTTTAGAKLAAALLLPESQTVTPQAPMTIRLQGPQTYSLTQTEWLLYRQVDALAGHYQATISFTAIMGP</sequence>
<dbReference type="RefSeq" id="WP_125748529.1">
    <property type="nucleotide sequence ID" value="NZ_JBHTON010000019.1"/>
</dbReference>
<dbReference type="Proteomes" id="UP001597252">
    <property type="component" value="Unassembled WGS sequence"/>
</dbReference>
<gene>
    <name evidence="1" type="ORF">ACFQ5J_07340</name>
</gene>
<evidence type="ECO:0000313" key="1">
    <source>
        <dbReference type="EMBL" id="MFD1485041.1"/>
    </source>
</evidence>
<reference evidence="2" key="1">
    <citation type="journal article" date="2019" name="Int. J. Syst. Evol. Microbiol.">
        <title>The Global Catalogue of Microorganisms (GCM) 10K type strain sequencing project: providing services to taxonomists for standard genome sequencing and annotation.</title>
        <authorList>
            <consortium name="The Broad Institute Genomics Platform"/>
            <consortium name="The Broad Institute Genome Sequencing Center for Infectious Disease"/>
            <person name="Wu L."/>
            <person name="Ma J."/>
        </authorList>
    </citation>
    <scope>NUCLEOTIDE SEQUENCE [LARGE SCALE GENOMIC DNA]</scope>
    <source>
        <strain evidence="2">CCM 8903</strain>
    </source>
</reference>
<keyword evidence="2" id="KW-1185">Reference proteome</keyword>